<name>A0ABU5T0H4_9MICC</name>
<evidence type="ECO:0000313" key="5">
    <source>
        <dbReference type="EMBL" id="MEA5453151.1"/>
    </source>
</evidence>
<dbReference type="PROSITE" id="PS51257">
    <property type="entry name" value="PROKAR_LIPOPROTEIN"/>
    <property type="match status" value="1"/>
</dbReference>
<feature type="region of interest" description="Disordered" evidence="2">
    <location>
        <begin position="30"/>
        <end position="52"/>
    </location>
</feature>
<dbReference type="PANTHER" id="PTHR35936:SF19">
    <property type="entry name" value="AMINO-ACID-BINDING PROTEIN YXEM-RELATED"/>
    <property type="match status" value="1"/>
</dbReference>
<keyword evidence="6" id="KW-1185">Reference proteome</keyword>
<dbReference type="Gene3D" id="3.40.190.10">
    <property type="entry name" value="Periplasmic binding protein-like II"/>
    <property type="match status" value="2"/>
</dbReference>
<proteinExistence type="predicted"/>
<evidence type="ECO:0000259" key="4">
    <source>
        <dbReference type="SMART" id="SM00062"/>
    </source>
</evidence>
<gene>
    <name evidence="5" type="ORF">SPF06_00315</name>
</gene>
<feature type="domain" description="Solute-binding protein family 3/N-terminal" evidence="4">
    <location>
        <begin position="73"/>
        <end position="293"/>
    </location>
</feature>
<organism evidence="5 6">
    <name type="scientific">Sinomonas terricola</name>
    <dbReference type="NCBI Taxonomy" id="3110330"/>
    <lineage>
        <taxon>Bacteria</taxon>
        <taxon>Bacillati</taxon>
        <taxon>Actinomycetota</taxon>
        <taxon>Actinomycetes</taxon>
        <taxon>Micrococcales</taxon>
        <taxon>Micrococcaceae</taxon>
        <taxon>Sinomonas</taxon>
    </lineage>
</organism>
<keyword evidence="1 3" id="KW-0732">Signal</keyword>
<dbReference type="EMBL" id="JAYGGQ010000001">
    <property type="protein sequence ID" value="MEA5453151.1"/>
    <property type="molecule type" value="Genomic_DNA"/>
</dbReference>
<dbReference type="SUPFAM" id="SSF53850">
    <property type="entry name" value="Periplasmic binding protein-like II"/>
    <property type="match status" value="1"/>
</dbReference>
<dbReference type="Proteomes" id="UP001304769">
    <property type="component" value="Unassembled WGS sequence"/>
</dbReference>
<feature type="signal peptide" evidence="3">
    <location>
        <begin position="1"/>
        <end position="23"/>
    </location>
</feature>
<protein>
    <submittedName>
        <fullName evidence="5">ABC transporter substrate-binding protein</fullName>
    </submittedName>
</protein>
<dbReference type="InterPro" id="IPR001638">
    <property type="entry name" value="Solute-binding_3/MltF_N"/>
</dbReference>
<sequence length="317" mass="33598">MKLKAPKWLAAAPVAAVLSLALAACGGASSPSGTPTDALKGSDQQSTDKYTTASVTPLDKIDKSKLGLITPGTIKVGTLSDAPPNIYLDNATGQFTGYDNELLKAMGAKLGLKVEFVSTKFQSLLAQVKTKQFDMGSSSISTTDARRETVAFTNGYDYGYMAIVTKEGAKVKSFDDLKQGVRIGVVQGTVQDDFVTNTLKLEPVRFPDYNTVYANVKSGQVDAWVAPSQQAEGQVKAGDGTTIAQKKVNTQNFTAYAVAKDNPALLEALNSALDAVIADGTWSKLSAQWYTDRPTLKEQAPEGWKPGSKAVQVAAAK</sequence>
<dbReference type="CDD" id="cd13530">
    <property type="entry name" value="PBP2_peptides_like"/>
    <property type="match status" value="1"/>
</dbReference>
<reference evidence="5 6" key="1">
    <citation type="submission" date="2023-12" db="EMBL/GenBank/DDBJ databases">
        <title>Sinomonas terricola sp. nov, isolated from litchi orchard soil in Guangdong, PR China.</title>
        <authorList>
            <person name="Jiaxin W."/>
            <person name="Yang Z."/>
            <person name="Honghui Z."/>
        </authorList>
    </citation>
    <scope>NUCLEOTIDE SEQUENCE [LARGE SCALE GENOMIC DNA]</scope>
    <source>
        <strain evidence="5 6">JGH33</strain>
    </source>
</reference>
<dbReference type="Pfam" id="PF00497">
    <property type="entry name" value="SBP_bac_3"/>
    <property type="match status" value="1"/>
</dbReference>
<dbReference type="RefSeq" id="WP_323276926.1">
    <property type="nucleotide sequence ID" value="NZ_JAYGGQ010000001.1"/>
</dbReference>
<feature type="chain" id="PRO_5045412020" evidence="3">
    <location>
        <begin position="24"/>
        <end position="317"/>
    </location>
</feature>
<evidence type="ECO:0000256" key="2">
    <source>
        <dbReference type="SAM" id="MobiDB-lite"/>
    </source>
</evidence>
<dbReference type="PANTHER" id="PTHR35936">
    <property type="entry name" value="MEMBRANE-BOUND LYTIC MUREIN TRANSGLYCOSYLASE F"/>
    <property type="match status" value="1"/>
</dbReference>
<evidence type="ECO:0000313" key="6">
    <source>
        <dbReference type="Proteomes" id="UP001304769"/>
    </source>
</evidence>
<feature type="compositionally biased region" description="Polar residues" evidence="2">
    <location>
        <begin position="42"/>
        <end position="52"/>
    </location>
</feature>
<comment type="caution">
    <text evidence="5">The sequence shown here is derived from an EMBL/GenBank/DDBJ whole genome shotgun (WGS) entry which is preliminary data.</text>
</comment>
<evidence type="ECO:0000256" key="3">
    <source>
        <dbReference type="SAM" id="SignalP"/>
    </source>
</evidence>
<evidence type="ECO:0000256" key="1">
    <source>
        <dbReference type="ARBA" id="ARBA00022729"/>
    </source>
</evidence>
<dbReference type="SMART" id="SM00062">
    <property type="entry name" value="PBPb"/>
    <property type="match status" value="1"/>
</dbReference>
<accession>A0ABU5T0H4</accession>